<protein>
    <recommendedName>
        <fullName evidence="2">Lipocalin/cytosolic fatty-acid binding domain-containing protein</fullName>
    </recommendedName>
</protein>
<dbReference type="OrthoDB" id="565904at2759"/>
<sequence>MSNYYLPGKSLAIELFIVLGLLNICGGVVLFGQCLGPPVVQTFEPGKFFSGTWYEIQSYGNELFQGFGTCSGLVSRVTEDNQIALKTYSYQPILQNYITIDGRSDTKSIVNGVATLPIRFDIYGGLLSNSYQAHIIDTDYDNFAVAYLCQQRFFIKSEMAYVLSRQQNSLNNQFSTRINNALYAIGLTTSNLLNSINSNCGTDQPIV</sequence>
<name>A0A9P0H6D7_NEZVI</name>
<dbReference type="InterPro" id="IPR000566">
    <property type="entry name" value="Lipocln_cytosolic_FA-bd_dom"/>
</dbReference>
<dbReference type="Gene3D" id="2.40.128.20">
    <property type="match status" value="1"/>
</dbReference>
<dbReference type="GO" id="GO:0006629">
    <property type="term" value="P:lipid metabolic process"/>
    <property type="evidence" value="ECO:0007669"/>
    <property type="project" value="TreeGrafter"/>
</dbReference>
<dbReference type="GO" id="GO:0005737">
    <property type="term" value="C:cytoplasm"/>
    <property type="evidence" value="ECO:0007669"/>
    <property type="project" value="TreeGrafter"/>
</dbReference>
<dbReference type="SUPFAM" id="SSF50814">
    <property type="entry name" value="Lipocalins"/>
    <property type="match status" value="1"/>
</dbReference>
<dbReference type="PANTHER" id="PTHR10612">
    <property type="entry name" value="APOLIPOPROTEIN D"/>
    <property type="match status" value="1"/>
</dbReference>
<gene>
    <name evidence="3" type="ORF">NEZAVI_LOCUS6323</name>
</gene>
<keyword evidence="1" id="KW-0472">Membrane</keyword>
<dbReference type="EMBL" id="OV725079">
    <property type="protein sequence ID" value="CAH1396212.1"/>
    <property type="molecule type" value="Genomic_DNA"/>
</dbReference>
<keyword evidence="1" id="KW-1133">Transmembrane helix</keyword>
<dbReference type="AlphaFoldDB" id="A0A9P0H6D7"/>
<dbReference type="InterPro" id="IPR012674">
    <property type="entry name" value="Calycin"/>
</dbReference>
<proteinExistence type="predicted"/>
<evidence type="ECO:0000259" key="2">
    <source>
        <dbReference type="Pfam" id="PF00061"/>
    </source>
</evidence>
<feature type="transmembrane region" description="Helical" evidence="1">
    <location>
        <begin position="12"/>
        <end position="32"/>
    </location>
</feature>
<keyword evidence="1" id="KW-0812">Transmembrane</keyword>
<accession>A0A9P0H6D7</accession>
<dbReference type="GO" id="GO:0000302">
    <property type="term" value="P:response to reactive oxygen species"/>
    <property type="evidence" value="ECO:0007669"/>
    <property type="project" value="TreeGrafter"/>
</dbReference>
<evidence type="ECO:0000256" key="1">
    <source>
        <dbReference type="SAM" id="Phobius"/>
    </source>
</evidence>
<feature type="domain" description="Lipocalin/cytosolic fatty-acid binding" evidence="2">
    <location>
        <begin position="50"/>
        <end position="189"/>
    </location>
</feature>
<dbReference type="Pfam" id="PF00061">
    <property type="entry name" value="Lipocalin"/>
    <property type="match status" value="1"/>
</dbReference>
<reference evidence="3" key="1">
    <citation type="submission" date="2022-01" db="EMBL/GenBank/DDBJ databases">
        <authorList>
            <person name="King R."/>
        </authorList>
    </citation>
    <scope>NUCLEOTIDE SEQUENCE</scope>
</reference>
<keyword evidence="4" id="KW-1185">Reference proteome</keyword>
<organism evidence="3 4">
    <name type="scientific">Nezara viridula</name>
    <name type="common">Southern green stink bug</name>
    <name type="synonym">Cimex viridulus</name>
    <dbReference type="NCBI Taxonomy" id="85310"/>
    <lineage>
        <taxon>Eukaryota</taxon>
        <taxon>Metazoa</taxon>
        <taxon>Ecdysozoa</taxon>
        <taxon>Arthropoda</taxon>
        <taxon>Hexapoda</taxon>
        <taxon>Insecta</taxon>
        <taxon>Pterygota</taxon>
        <taxon>Neoptera</taxon>
        <taxon>Paraneoptera</taxon>
        <taxon>Hemiptera</taxon>
        <taxon>Heteroptera</taxon>
        <taxon>Panheteroptera</taxon>
        <taxon>Pentatomomorpha</taxon>
        <taxon>Pentatomoidea</taxon>
        <taxon>Pentatomidae</taxon>
        <taxon>Pentatominae</taxon>
        <taxon>Nezara</taxon>
    </lineage>
</organism>
<evidence type="ECO:0000313" key="3">
    <source>
        <dbReference type="EMBL" id="CAH1396212.1"/>
    </source>
</evidence>
<evidence type="ECO:0000313" key="4">
    <source>
        <dbReference type="Proteomes" id="UP001152798"/>
    </source>
</evidence>
<dbReference type="PANTHER" id="PTHR10612:SF34">
    <property type="entry name" value="APOLIPOPROTEIN D"/>
    <property type="match status" value="1"/>
</dbReference>
<dbReference type="Proteomes" id="UP001152798">
    <property type="component" value="Chromosome 3"/>
</dbReference>